<dbReference type="EMBL" id="JAUCMV010000002">
    <property type="protein sequence ID" value="KAK0419452.1"/>
    <property type="molecule type" value="Genomic_DNA"/>
</dbReference>
<dbReference type="Pfam" id="PF00035">
    <property type="entry name" value="dsrm"/>
    <property type="match status" value="2"/>
</dbReference>
<dbReference type="GO" id="GO:0070578">
    <property type="term" value="C:RISC-loading complex"/>
    <property type="evidence" value="ECO:0007669"/>
    <property type="project" value="TreeGrafter"/>
</dbReference>
<dbReference type="GO" id="GO:0016442">
    <property type="term" value="C:RISC complex"/>
    <property type="evidence" value="ECO:0007669"/>
    <property type="project" value="TreeGrafter"/>
</dbReference>
<dbReference type="Gene3D" id="3.30.160.20">
    <property type="match status" value="2"/>
</dbReference>
<keyword evidence="5" id="KW-1185">Reference proteome</keyword>
<dbReference type="GO" id="GO:0003725">
    <property type="term" value="F:double-stranded RNA binding"/>
    <property type="evidence" value="ECO:0007669"/>
    <property type="project" value="TreeGrafter"/>
</dbReference>
<sequence length="631" mass="72866">MSGDEGRGFAEYEDLFTDAETVARELGHKITVIPRNDFDYKMGLSRDAPAPSTSISIRVTEQMPELKKTCKTLLEEGSRRMFRCSPVYETAIISSDDDKKQTFQVTCKVGSRIGIGKARLAQEARHIAAAEVLRQIIMDGSHQDYGIPGATKEEAYQYVFDCVPEPKNAKALNAEDNWIGNLNELCQQAKCILPQYAEERKEDGTFEIVCVCHNRETKAQAISKKAAKNSAAQSMFTEIHHSLRQIIAENEAAKKAAEALMSDCMQVLEKCLDEIASKMDELPVAFYDHLFQTSQISHRAENFSELSGVVCRLAQSYKAKSFKVVVHVSDKIRFTVRAYDPNYQPNYEDLSALLKYSKQITSFKVTFGRSDLYQYRKEMSTQDFEQLLKLFLQVPNRTVLITNHNAEEWTPDTISNFNVFKRYLRFCHHIASYSITTPFTDEISEVLRSPTLMTALIREPEIDSVFAFLRSPSSKYLRCIRNRELDREFTLATQLVTTWMNLGDEKLVPTKKEIKIDSHKANNFRALNAFPFEEIVHESLGQLSKWIDDIVLKEIEGYYEMSRRRRRSGLYKWPNVPMWRFWKLQHPEFTWRFLVIAVSSRSLDRNSAENFADWTREELFEKASYCKIYIV</sequence>
<evidence type="ECO:0000313" key="4">
    <source>
        <dbReference type="EMBL" id="KAK0419452.1"/>
    </source>
</evidence>
<dbReference type="CDD" id="cd00048">
    <property type="entry name" value="DSRM_SF"/>
    <property type="match status" value="2"/>
</dbReference>
<evidence type="ECO:0000259" key="3">
    <source>
        <dbReference type="PROSITE" id="PS50137"/>
    </source>
</evidence>
<evidence type="ECO:0000313" key="5">
    <source>
        <dbReference type="Proteomes" id="UP001175271"/>
    </source>
</evidence>
<gene>
    <name evidence="4" type="ORF">QR680_014153</name>
</gene>
<name>A0AA39I7X3_9BILA</name>
<dbReference type="GO" id="GO:0035197">
    <property type="term" value="F:siRNA binding"/>
    <property type="evidence" value="ECO:0007669"/>
    <property type="project" value="TreeGrafter"/>
</dbReference>
<dbReference type="AlphaFoldDB" id="A0AA39I7X3"/>
<dbReference type="SUPFAM" id="SSF54768">
    <property type="entry name" value="dsRNA-binding domain-like"/>
    <property type="match status" value="2"/>
</dbReference>
<accession>A0AA39I7X3</accession>
<dbReference type="GO" id="GO:0005737">
    <property type="term" value="C:cytoplasm"/>
    <property type="evidence" value="ECO:0007669"/>
    <property type="project" value="TreeGrafter"/>
</dbReference>
<dbReference type="Proteomes" id="UP001175271">
    <property type="component" value="Unassembled WGS sequence"/>
</dbReference>
<dbReference type="PANTHER" id="PTHR46205">
    <property type="entry name" value="LOQUACIOUS, ISOFORM B"/>
    <property type="match status" value="1"/>
</dbReference>
<keyword evidence="1 2" id="KW-0694">RNA-binding</keyword>
<protein>
    <recommendedName>
        <fullName evidence="3">DRBM domain-containing protein</fullName>
    </recommendedName>
</protein>
<dbReference type="PANTHER" id="PTHR46205:SF3">
    <property type="entry name" value="LOQUACIOUS, ISOFORM B"/>
    <property type="match status" value="1"/>
</dbReference>
<proteinExistence type="predicted"/>
<dbReference type="PROSITE" id="PS50137">
    <property type="entry name" value="DS_RBD"/>
    <property type="match status" value="1"/>
</dbReference>
<feature type="domain" description="DRBM" evidence="3">
    <location>
        <begin position="69"/>
        <end position="138"/>
    </location>
</feature>
<reference evidence="4" key="1">
    <citation type="submission" date="2023-06" db="EMBL/GenBank/DDBJ databases">
        <title>Genomic analysis of the entomopathogenic nematode Steinernema hermaphroditum.</title>
        <authorList>
            <person name="Schwarz E.M."/>
            <person name="Heppert J.K."/>
            <person name="Baniya A."/>
            <person name="Schwartz H.T."/>
            <person name="Tan C.-H."/>
            <person name="Antoshechkin I."/>
            <person name="Sternberg P.W."/>
            <person name="Goodrich-Blair H."/>
            <person name="Dillman A.R."/>
        </authorList>
    </citation>
    <scope>NUCLEOTIDE SEQUENCE</scope>
    <source>
        <strain evidence="4">PS9179</strain>
        <tissue evidence="4">Whole animal</tissue>
    </source>
</reference>
<organism evidence="4 5">
    <name type="scientific">Steinernema hermaphroditum</name>
    <dbReference type="NCBI Taxonomy" id="289476"/>
    <lineage>
        <taxon>Eukaryota</taxon>
        <taxon>Metazoa</taxon>
        <taxon>Ecdysozoa</taxon>
        <taxon>Nematoda</taxon>
        <taxon>Chromadorea</taxon>
        <taxon>Rhabditida</taxon>
        <taxon>Tylenchina</taxon>
        <taxon>Panagrolaimomorpha</taxon>
        <taxon>Strongyloidoidea</taxon>
        <taxon>Steinernematidae</taxon>
        <taxon>Steinernema</taxon>
    </lineage>
</organism>
<evidence type="ECO:0000256" key="2">
    <source>
        <dbReference type="PROSITE-ProRule" id="PRU00266"/>
    </source>
</evidence>
<dbReference type="GO" id="GO:0030422">
    <property type="term" value="P:siRNA processing"/>
    <property type="evidence" value="ECO:0007669"/>
    <property type="project" value="TreeGrafter"/>
</dbReference>
<dbReference type="InterPro" id="IPR051247">
    <property type="entry name" value="RLC_Component"/>
</dbReference>
<evidence type="ECO:0000256" key="1">
    <source>
        <dbReference type="ARBA" id="ARBA00022884"/>
    </source>
</evidence>
<dbReference type="InterPro" id="IPR014720">
    <property type="entry name" value="dsRBD_dom"/>
</dbReference>
<comment type="caution">
    <text evidence="4">The sequence shown here is derived from an EMBL/GenBank/DDBJ whole genome shotgun (WGS) entry which is preliminary data.</text>
</comment>
<dbReference type="GO" id="GO:0005634">
    <property type="term" value="C:nucleus"/>
    <property type="evidence" value="ECO:0007669"/>
    <property type="project" value="TreeGrafter"/>
</dbReference>
<dbReference type="SMART" id="SM00358">
    <property type="entry name" value="DSRM"/>
    <property type="match status" value="2"/>
</dbReference>
<dbReference type="GO" id="GO:0070920">
    <property type="term" value="P:regulation of regulatory ncRNA processing"/>
    <property type="evidence" value="ECO:0007669"/>
    <property type="project" value="TreeGrafter"/>
</dbReference>